<feature type="domain" description="CN hydrolase" evidence="9">
    <location>
        <begin position="208"/>
        <end position="454"/>
    </location>
</feature>
<feature type="transmembrane region" description="Helical" evidence="8">
    <location>
        <begin position="25"/>
        <end position="45"/>
    </location>
</feature>
<dbReference type="InterPro" id="IPR003010">
    <property type="entry name" value="C-N_Hydrolase"/>
</dbReference>
<evidence type="ECO:0000256" key="1">
    <source>
        <dbReference type="ARBA" id="ARBA00004651"/>
    </source>
</evidence>
<protein>
    <recommendedName>
        <fullName evidence="8">Apolipoprotein N-acyltransferase</fullName>
        <shortName evidence="8">ALP N-acyltransferase</shortName>
        <ecNumber evidence="8">2.3.1.269</ecNumber>
    </recommendedName>
</protein>
<dbReference type="InterPro" id="IPR045378">
    <property type="entry name" value="LNT_N"/>
</dbReference>
<keyword evidence="4 8" id="KW-0812">Transmembrane</keyword>
<feature type="transmembrane region" description="Helical" evidence="8">
    <location>
        <begin position="80"/>
        <end position="103"/>
    </location>
</feature>
<dbReference type="PANTHER" id="PTHR38686">
    <property type="entry name" value="APOLIPOPROTEIN N-ACYLTRANSFERASE"/>
    <property type="match status" value="1"/>
</dbReference>
<dbReference type="STRING" id="35756.GCA_001044155_02604"/>
<keyword evidence="6 8" id="KW-0472">Membrane</keyword>
<dbReference type="OrthoDB" id="9804277at2"/>
<dbReference type="Pfam" id="PF00795">
    <property type="entry name" value="CN_hydrolase"/>
    <property type="match status" value="1"/>
</dbReference>
<evidence type="ECO:0000256" key="7">
    <source>
        <dbReference type="ARBA" id="ARBA00023315"/>
    </source>
</evidence>
<dbReference type="EC" id="2.3.1.269" evidence="8"/>
<evidence type="ECO:0000256" key="5">
    <source>
        <dbReference type="ARBA" id="ARBA00022989"/>
    </source>
</evidence>
<feature type="transmembrane region" description="Helical" evidence="8">
    <location>
        <begin position="110"/>
        <end position="132"/>
    </location>
</feature>
<keyword evidence="5 8" id="KW-1133">Transmembrane helix</keyword>
<dbReference type="CDD" id="cd07571">
    <property type="entry name" value="ALP_N-acyl_transferase"/>
    <property type="match status" value="1"/>
</dbReference>
<dbReference type="HAMAP" id="MF_01148">
    <property type="entry name" value="Lnt"/>
    <property type="match status" value="1"/>
</dbReference>
<comment type="similarity">
    <text evidence="8">Belongs to the CN hydrolase family. Apolipoprotein N-acyltransferase subfamily.</text>
</comment>
<evidence type="ECO:0000259" key="9">
    <source>
        <dbReference type="PROSITE" id="PS50263"/>
    </source>
</evidence>
<evidence type="ECO:0000313" key="11">
    <source>
        <dbReference type="Proteomes" id="UP000254467"/>
    </source>
</evidence>
<dbReference type="Pfam" id="PF20154">
    <property type="entry name" value="LNT_N"/>
    <property type="match status" value="1"/>
</dbReference>
<dbReference type="GO" id="GO:0016410">
    <property type="term" value="F:N-acyltransferase activity"/>
    <property type="evidence" value="ECO:0007669"/>
    <property type="project" value="UniProtKB-UniRule"/>
</dbReference>
<keyword evidence="3 8" id="KW-0808">Transferase</keyword>
<evidence type="ECO:0000256" key="8">
    <source>
        <dbReference type="HAMAP-Rule" id="MF_01148"/>
    </source>
</evidence>
<dbReference type="RefSeq" id="WP_018581938.1">
    <property type="nucleotide sequence ID" value="NZ_UFXQ01000001.1"/>
</dbReference>
<keyword evidence="7 8" id="KW-0012">Acyltransferase</keyword>
<evidence type="ECO:0000256" key="4">
    <source>
        <dbReference type="ARBA" id="ARBA00022692"/>
    </source>
</evidence>
<evidence type="ECO:0000256" key="2">
    <source>
        <dbReference type="ARBA" id="ARBA00022475"/>
    </source>
</evidence>
<dbReference type="EMBL" id="UFXQ01000001">
    <property type="protein sequence ID" value="STC70431.1"/>
    <property type="molecule type" value="Genomic_DNA"/>
</dbReference>
<gene>
    <name evidence="8 10" type="primary">lnt</name>
    <name evidence="10" type="ORF">NCTC11862_02249</name>
</gene>
<evidence type="ECO:0000256" key="3">
    <source>
        <dbReference type="ARBA" id="ARBA00022679"/>
    </source>
</evidence>
<dbReference type="UniPathway" id="UPA00666"/>
<reference evidence="10 11" key="1">
    <citation type="submission" date="2018-06" db="EMBL/GenBank/DDBJ databases">
        <authorList>
            <consortium name="Pathogen Informatics"/>
            <person name="Doyle S."/>
        </authorList>
    </citation>
    <scope>NUCLEOTIDE SEQUENCE [LARGE SCALE GENOMIC DNA]</scope>
    <source>
        <strain evidence="10 11">NCTC11862</strain>
    </source>
</reference>
<organism evidence="10 11">
    <name type="scientific">Corynebacterium pilosum</name>
    <dbReference type="NCBI Taxonomy" id="35756"/>
    <lineage>
        <taxon>Bacteria</taxon>
        <taxon>Bacillati</taxon>
        <taxon>Actinomycetota</taxon>
        <taxon>Actinomycetes</taxon>
        <taxon>Mycobacteriales</taxon>
        <taxon>Corynebacteriaceae</taxon>
        <taxon>Corynebacterium</taxon>
    </lineage>
</organism>
<dbReference type="NCBIfam" id="TIGR00546">
    <property type="entry name" value="lnt"/>
    <property type="match status" value="1"/>
</dbReference>
<dbReference type="GO" id="GO:0042158">
    <property type="term" value="P:lipoprotein biosynthetic process"/>
    <property type="evidence" value="ECO:0007669"/>
    <property type="project" value="UniProtKB-UniRule"/>
</dbReference>
<evidence type="ECO:0000313" key="10">
    <source>
        <dbReference type="EMBL" id="STC70431.1"/>
    </source>
</evidence>
<proteinExistence type="inferred from homology"/>
<sequence length="490" mass="52676">MVYVLRLILAAFSGFITYGSFEPHGFWWAGIAGIALLYASLIPWGRHKPTGWGGAGLGFAHGFVLYIFLLPWIGEFVGPLPWVALAVACALYALGTGAFGAWAARHRWGFVAFPFIYLAVEFARSSFPFGGFSWVRLAWGQINGPLAFLAPWGGPALVTLAAALVACGIVAFFRTSKVGGAVAVIVPIVLGLIASLGVNNPEHTTDEVTASAIQGNVPRMGLDFNAQRRAVLANHARVTEELAASGAEPDIVIWPENSSDVNPFTDAQARELIDDAVAAVDTPVLVGTITEDHVGPRNTMVVFDPETGPGDYHHKIYLQPFGETMPMREFFRLFSPYVDAAGNFQPGNGDGTVSMRGIIVGIATCYEVAFDAAYRDAVLNGAQILTTPTNNATFGFTDMTYQQLAMSRLRAIELDRALVVAATSGVSAMVHPDGTVSQHTKIFEADTLTETLPLRDSITFSARYGKYVEWILVALGVLAMVASVILRRRG</sequence>
<name>A0A376CPL1_9CORY</name>
<dbReference type="Proteomes" id="UP000254467">
    <property type="component" value="Unassembled WGS sequence"/>
</dbReference>
<comment type="function">
    <text evidence="8">Catalyzes the phospholipid dependent N-acylation of the N-terminal cysteine of apolipoprotein, the last step in lipoprotein maturation.</text>
</comment>
<dbReference type="AlphaFoldDB" id="A0A376CPL1"/>
<keyword evidence="2 8" id="KW-1003">Cell membrane</keyword>
<comment type="catalytic activity">
    <reaction evidence="8">
        <text>N-terminal S-1,2-diacyl-sn-glyceryl-L-cysteinyl-[lipoprotein] + a glycerophospholipid = N-acyl-S-1,2-diacyl-sn-glyceryl-L-cysteinyl-[lipoprotein] + a 2-acyl-sn-glycero-3-phospholipid + H(+)</text>
        <dbReference type="Rhea" id="RHEA:48228"/>
        <dbReference type="Rhea" id="RHEA-COMP:14681"/>
        <dbReference type="Rhea" id="RHEA-COMP:14684"/>
        <dbReference type="ChEBI" id="CHEBI:15378"/>
        <dbReference type="ChEBI" id="CHEBI:136912"/>
        <dbReference type="ChEBI" id="CHEBI:140656"/>
        <dbReference type="ChEBI" id="CHEBI:140657"/>
        <dbReference type="ChEBI" id="CHEBI:140660"/>
        <dbReference type="EC" id="2.3.1.269"/>
    </reaction>
</comment>
<dbReference type="InterPro" id="IPR004563">
    <property type="entry name" value="Apolipo_AcylTrfase"/>
</dbReference>
<feature type="transmembrane region" description="Helical" evidence="8">
    <location>
        <begin position="52"/>
        <end position="74"/>
    </location>
</feature>
<comment type="pathway">
    <text evidence="8">Protein modification; lipoprotein biosynthesis (N-acyl transfer).</text>
</comment>
<feature type="transmembrane region" description="Helical" evidence="8">
    <location>
        <begin position="180"/>
        <end position="198"/>
    </location>
</feature>
<dbReference type="Gene3D" id="3.60.110.10">
    <property type="entry name" value="Carbon-nitrogen hydrolase"/>
    <property type="match status" value="1"/>
</dbReference>
<dbReference type="InterPro" id="IPR036526">
    <property type="entry name" value="C-N_Hydrolase_sf"/>
</dbReference>
<feature type="transmembrane region" description="Helical" evidence="8">
    <location>
        <begin position="152"/>
        <end position="173"/>
    </location>
</feature>
<dbReference type="PANTHER" id="PTHR38686:SF1">
    <property type="entry name" value="APOLIPOPROTEIN N-ACYLTRANSFERASE"/>
    <property type="match status" value="1"/>
</dbReference>
<dbReference type="SUPFAM" id="SSF56317">
    <property type="entry name" value="Carbon-nitrogen hydrolase"/>
    <property type="match status" value="1"/>
</dbReference>
<evidence type="ECO:0000256" key="6">
    <source>
        <dbReference type="ARBA" id="ARBA00023136"/>
    </source>
</evidence>
<dbReference type="PROSITE" id="PS50263">
    <property type="entry name" value="CN_HYDROLASE"/>
    <property type="match status" value="1"/>
</dbReference>
<accession>A0A376CPL1</accession>
<comment type="subcellular location">
    <subcellularLocation>
        <location evidence="1 8">Cell membrane</location>
        <topology evidence="1 8">Multi-pass membrane protein</topology>
    </subcellularLocation>
</comment>
<keyword evidence="11" id="KW-1185">Reference proteome</keyword>
<dbReference type="GO" id="GO:0005886">
    <property type="term" value="C:plasma membrane"/>
    <property type="evidence" value="ECO:0007669"/>
    <property type="project" value="UniProtKB-SubCell"/>
</dbReference>
<feature type="transmembrane region" description="Helical" evidence="8">
    <location>
        <begin position="467"/>
        <end position="486"/>
    </location>
</feature>